<feature type="transmembrane region" description="Helical" evidence="1">
    <location>
        <begin position="28"/>
        <end position="47"/>
    </location>
</feature>
<accession>A0A1H8GD72</accession>
<evidence type="ECO:0008006" key="4">
    <source>
        <dbReference type="Google" id="ProtNLM"/>
    </source>
</evidence>
<dbReference type="AlphaFoldDB" id="A0A1H8GD72"/>
<proteinExistence type="predicted"/>
<name>A0A1H8GD72_9SPHI</name>
<evidence type="ECO:0000256" key="1">
    <source>
        <dbReference type="SAM" id="Phobius"/>
    </source>
</evidence>
<evidence type="ECO:0000313" key="3">
    <source>
        <dbReference type="Proteomes" id="UP000198942"/>
    </source>
</evidence>
<keyword evidence="3" id="KW-1185">Reference proteome</keyword>
<dbReference type="Proteomes" id="UP000198942">
    <property type="component" value="Unassembled WGS sequence"/>
</dbReference>
<reference evidence="3" key="1">
    <citation type="submission" date="2016-10" db="EMBL/GenBank/DDBJ databases">
        <authorList>
            <person name="Varghese N."/>
            <person name="Submissions S."/>
        </authorList>
    </citation>
    <scope>NUCLEOTIDE SEQUENCE [LARGE SCALE GENOMIC DNA]</scope>
    <source>
        <strain evidence="3">Gh-48</strain>
    </source>
</reference>
<dbReference type="OrthoDB" id="794683at2"/>
<keyword evidence="1" id="KW-0812">Transmembrane</keyword>
<sequence length="149" mass="17122">MKYSEWKTLSADERKNIGWHQHPHIRTGTLFALVFAITFIIVVMGISKNSVVHLNHKPNAKEAFTISKQLVKEKLKQPEKAVFPDAGFKYIIDTTTNSYQVQSTVKIENDSGKMEQSAWEVKMLYTDGDWAEKNSWQVKEISIIPQQPN</sequence>
<keyword evidence="1" id="KW-0472">Membrane</keyword>
<dbReference type="RefSeq" id="WP_091210463.1">
    <property type="nucleotide sequence ID" value="NZ_FOCL01000003.1"/>
</dbReference>
<keyword evidence="1" id="KW-1133">Transmembrane helix</keyword>
<dbReference type="EMBL" id="FOCL01000003">
    <property type="protein sequence ID" value="SEN41933.1"/>
    <property type="molecule type" value="Genomic_DNA"/>
</dbReference>
<protein>
    <recommendedName>
        <fullName evidence="4">Cytochrome oxidase complex assembly protein 1</fullName>
    </recommendedName>
</protein>
<gene>
    <name evidence="2" type="ORF">SAMN05192574_103100</name>
</gene>
<evidence type="ECO:0000313" key="2">
    <source>
        <dbReference type="EMBL" id="SEN41933.1"/>
    </source>
</evidence>
<organism evidence="2 3">
    <name type="scientific">Mucilaginibacter gossypiicola</name>
    <dbReference type="NCBI Taxonomy" id="551995"/>
    <lineage>
        <taxon>Bacteria</taxon>
        <taxon>Pseudomonadati</taxon>
        <taxon>Bacteroidota</taxon>
        <taxon>Sphingobacteriia</taxon>
        <taxon>Sphingobacteriales</taxon>
        <taxon>Sphingobacteriaceae</taxon>
        <taxon>Mucilaginibacter</taxon>
    </lineage>
</organism>